<dbReference type="InterPro" id="IPR002364">
    <property type="entry name" value="Quin_OxRdtase/zeta-crystal_CS"/>
</dbReference>
<dbReference type="SMART" id="SM00829">
    <property type="entry name" value="PKS_ER"/>
    <property type="match status" value="1"/>
</dbReference>
<accession>A0ABS1V0P9</accession>
<dbReference type="RefSeq" id="WP_202824987.1">
    <property type="nucleotide sequence ID" value="NZ_JAEUXJ010000002.1"/>
</dbReference>
<evidence type="ECO:0000313" key="4">
    <source>
        <dbReference type="Proteomes" id="UP000606490"/>
    </source>
</evidence>
<evidence type="ECO:0000256" key="1">
    <source>
        <dbReference type="ARBA" id="ARBA00023002"/>
    </source>
</evidence>
<dbReference type="Pfam" id="PF08240">
    <property type="entry name" value="ADH_N"/>
    <property type="match status" value="1"/>
</dbReference>
<dbReference type="InterPro" id="IPR013154">
    <property type="entry name" value="ADH-like_N"/>
</dbReference>
<name>A0ABS1V0P9_9PROT</name>
<dbReference type="InterPro" id="IPR020843">
    <property type="entry name" value="ER"/>
</dbReference>
<dbReference type="CDD" id="cd05289">
    <property type="entry name" value="MDR_like_2"/>
    <property type="match status" value="1"/>
</dbReference>
<keyword evidence="1" id="KW-0560">Oxidoreductase</keyword>
<proteinExistence type="predicted"/>
<dbReference type="InterPro" id="IPR011032">
    <property type="entry name" value="GroES-like_sf"/>
</dbReference>
<dbReference type="Gene3D" id="3.40.50.720">
    <property type="entry name" value="NAD(P)-binding Rossmann-like Domain"/>
    <property type="match status" value="1"/>
</dbReference>
<dbReference type="EMBL" id="JAEUXJ010000002">
    <property type="protein sequence ID" value="MBL6455280.1"/>
    <property type="molecule type" value="Genomic_DNA"/>
</dbReference>
<dbReference type="PANTHER" id="PTHR11695">
    <property type="entry name" value="ALCOHOL DEHYDROGENASE RELATED"/>
    <property type="match status" value="1"/>
</dbReference>
<dbReference type="Proteomes" id="UP000606490">
    <property type="component" value="Unassembled WGS sequence"/>
</dbReference>
<dbReference type="PROSITE" id="PS01162">
    <property type="entry name" value="QOR_ZETA_CRYSTAL"/>
    <property type="match status" value="1"/>
</dbReference>
<protein>
    <submittedName>
        <fullName evidence="3">NADP-dependent oxidoreductase</fullName>
    </submittedName>
</protein>
<gene>
    <name evidence="3" type="ORF">JMJ55_08100</name>
</gene>
<reference evidence="3 4" key="1">
    <citation type="submission" date="2021-01" db="EMBL/GenBank/DDBJ databases">
        <title>Belnapia mucosa sp. nov. and Belnapia arida sp. nov., isolated from the Tabernas Desert (Almeria, Spain).</title>
        <authorList>
            <person name="Molina-Menor E."/>
            <person name="Vidal-Verdu A."/>
            <person name="Calonge A."/>
            <person name="Satari L."/>
            <person name="Pereto Magraner J."/>
            <person name="Porcar Miralles M."/>
        </authorList>
    </citation>
    <scope>NUCLEOTIDE SEQUENCE [LARGE SCALE GENOMIC DNA]</scope>
    <source>
        <strain evidence="3 4">T6</strain>
    </source>
</reference>
<feature type="domain" description="Enoyl reductase (ER)" evidence="2">
    <location>
        <begin position="13"/>
        <end position="312"/>
    </location>
</feature>
<evidence type="ECO:0000313" key="3">
    <source>
        <dbReference type="EMBL" id="MBL6455280.1"/>
    </source>
</evidence>
<comment type="caution">
    <text evidence="3">The sequence shown here is derived from an EMBL/GenBank/DDBJ whole genome shotgun (WGS) entry which is preliminary data.</text>
</comment>
<dbReference type="Pfam" id="PF13602">
    <property type="entry name" value="ADH_zinc_N_2"/>
    <property type="match status" value="1"/>
</dbReference>
<dbReference type="SUPFAM" id="SSF51735">
    <property type="entry name" value="NAD(P)-binding Rossmann-fold domains"/>
    <property type="match status" value="1"/>
</dbReference>
<dbReference type="InterPro" id="IPR050700">
    <property type="entry name" value="YIM1/Zinc_Alcohol_DH_Fams"/>
</dbReference>
<organism evidence="3 4">
    <name type="scientific">Belnapia mucosa</name>
    <dbReference type="NCBI Taxonomy" id="2804532"/>
    <lineage>
        <taxon>Bacteria</taxon>
        <taxon>Pseudomonadati</taxon>
        <taxon>Pseudomonadota</taxon>
        <taxon>Alphaproteobacteria</taxon>
        <taxon>Acetobacterales</taxon>
        <taxon>Roseomonadaceae</taxon>
        <taxon>Belnapia</taxon>
    </lineage>
</organism>
<dbReference type="InterPro" id="IPR036291">
    <property type="entry name" value="NAD(P)-bd_dom_sf"/>
</dbReference>
<keyword evidence="4" id="KW-1185">Reference proteome</keyword>
<dbReference type="Gene3D" id="3.90.180.10">
    <property type="entry name" value="Medium-chain alcohol dehydrogenases, catalytic domain"/>
    <property type="match status" value="1"/>
</dbReference>
<sequence>MQTMKAIRIHSFGGPDALVQEDIAIPQAQDDEIVVRVLAASVNPVDYKTRAGQYPAVTQEQLPVVLGRDVCGVIENCGTRAHNMLRKGDPIYALLGRDRGGYAEYVVVKATEGAAPPRNLDPVQAAAVPLAGLTAWQGLFDHGGLQAGQRVLIHGGAGGVGHFAIQFAKARGAFVATTASGKDVDFVRGLGADQAIDYKAERFEDAVRDLDLVFDLISGETQERSWAVLKEGGILVSTLGPPDEAKARQHRARAAGYMAQPNAAQLREITGLIEAGKVRPAVEQVFPLAEVAEVAEAHRFLEGSHPRGKTVLRVVG</sequence>
<dbReference type="PANTHER" id="PTHR11695:SF294">
    <property type="entry name" value="RETICULON-4-INTERACTING PROTEIN 1, MITOCHONDRIAL"/>
    <property type="match status" value="1"/>
</dbReference>
<dbReference type="SUPFAM" id="SSF50129">
    <property type="entry name" value="GroES-like"/>
    <property type="match status" value="1"/>
</dbReference>
<evidence type="ECO:0000259" key="2">
    <source>
        <dbReference type="SMART" id="SM00829"/>
    </source>
</evidence>